<dbReference type="PANTHER" id="PTHR32017:SF3">
    <property type="entry name" value="SPINDLE AND KINETOCHORE-ASSOCIATED PROTEIN 2"/>
    <property type="match status" value="1"/>
</dbReference>
<dbReference type="InterPro" id="IPR026762">
    <property type="entry name" value="Ska2"/>
</dbReference>
<dbReference type="GO" id="GO:0008017">
    <property type="term" value="F:microtubule binding"/>
    <property type="evidence" value="ECO:0000318"/>
    <property type="project" value="GO_Central"/>
</dbReference>
<evidence type="ECO:0000256" key="2">
    <source>
        <dbReference type="ARBA" id="ARBA00004629"/>
    </source>
</evidence>
<evidence type="ECO:0000256" key="5">
    <source>
        <dbReference type="ARBA" id="ARBA00022490"/>
    </source>
</evidence>
<keyword evidence="10" id="KW-0206">Cytoskeleton</keyword>
<name>W1PHJ0_AMBTC</name>
<evidence type="ECO:0000313" key="16">
    <source>
        <dbReference type="Proteomes" id="UP000017836"/>
    </source>
</evidence>
<evidence type="ECO:0000256" key="4">
    <source>
        <dbReference type="ARBA" id="ARBA00022454"/>
    </source>
</evidence>
<sequence length="153" mass="17167">MAGREGSQAVDALFNLFTKAKNDLNVVQNRLQKEFEQAYPDNANPMRLLLRIKKLNEELPSLKEQCGELLAAKQDLIDKTRMTLVGNKKLIQRMQASSGIHVVNSADDTDYAQLNQIIDEWNAQVGLKTGDEKHVSSSNNLNQLLFSAKVQNI</sequence>
<evidence type="ECO:0000256" key="8">
    <source>
        <dbReference type="ARBA" id="ARBA00022776"/>
    </source>
</evidence>
<evidence type="ECO:0000256" key="12">
    <source>
        <dbReference type="ARBA" id="ARBA00023328"/>
    </source>
</evidence>
<evidence type="ECO:0000256" key="11">
    <source>
        <dbReference type="ARBA" id="ARBA00023306"/>
    </source>
</evidence>
<dbReference type="EMBL" id="KI393807">
    <property type="protein sequence ID" value="ERN07091.1"/>
    <property type="molecule type" value="Genomic_DNA"/>
</dbReference>
<dbReference type="eggNOG" id="ENOG502RZ3D">
    <property type="taxonomic scope" value="Eukaryota"/>
</dbReference>
<keyword evidence="12" id="KW-0137">Centromere</keyword>
<dbReference type="OrthoDB" id="193920at2759"/>
<evidence type="ECO:0000256" key="1">
    <source>
        <dbReference type="ARBA" id="ARBA00004186"/>
    </source>
</evidence>
<evidence type="ECO:0000256" key="3">
    <source>
        <dbReference type="ARBA" id="ARBA00010684"/>
    </source>
</evidence>
<protein>
    <recommendedName>
        <fullName evidence="13">Protein FAM33A</fullName>
    </recommendedName>
</protein>
<dbReference type="Gramene" id="ERN07091">
    <property type="protein sequence ID" value="ERN07091"/>
    <property type="gene ID" value="AMTR_s00019p00082720"/>
</dbReference>
<keyword evidence="4" id="KW-0158">Chromosome</keyword>
<keyword evidence="7" id="KW-0493">Microtubule</keyword>
<evidence type="ECO:0000313" key="15">
    <source>
        <dbReference type="EMBL" id="ERN07091.1"/>
    </source>
</evidence>
<organism evidence="15 16">
    <name type="scientific">Amborella trichopoda</name>
    <dbReference type="NCBI Taxonomy" id="13333"/>
    <lineage>
        <taxon>Eukaryota</taxon>
        <taxon>Viridiplantae</taxon>
        <taxon>Streptophyta</taxon>
        <taxon>Embryophyta</taxon>
        <taxon>Tracheophyta</taxon>
        <taxon>Spermatophyta</taxon>
        <taxon>Magnoliopsida</taxon>
        <taxon>Amborellales</taxon>
        <taxon>Amborellaceae</taxon>
        <taxon>Amborella</taxon>
    </lineage>
</organism>
<dbReference type="Proteomes" id="UP000017836">
    <property type="component" value="Unassembled WGS sequence"/>
</dbReference>
<keyword evidence="5" id="KW-0963">Cytoplasm</keyword>
<dbReference type="GO" id="GO:0000278">
    <property type="term" value="P:mitotic cell cycle"/>
    <property type="evidence" value="ECO:0000318"/>
    <property type="project" value="GO_Central"/>
</dbReference>
<evidence type="ECO:0000256" key="9">
    <source>
        <dbReference type="ARBA" id="ARBA00022838"/>
    </source>
</evidence>
<keyword evidence="9" id="KW-0995">Kinetochore</keyword>
<evidence type="ECO:0000259" key="14">
    <source>
        <dbReference type="Pfam" id="PF16740"/>
    </source>
</evidence>
<reference evidence="16" key="1">
    <citation type="journal article" date="2013" name="Science">
        <title>The Amborella genome and the evolution of flowering plants.</title>
        <authorList>
            <consortium name="Amborella Genome Project"/>
        </authorList>
    </citation>
    <scope>NUCLEOTIDE SEQUENCE [LARGE SCALE GENOMIC DNA]</scope>
</reference>
<evidence type="ECO:0000256" key="13">
    <source>
        <dbReference type="ARBA" id="ARBA00029651"/>
    </source>
</evidence>
<dbReference type="InterPro" id="IPR042091">
    <property type="entry name" value="Ska2_N"/>
</dbReference>
<dbReference type="GO" id="GO:0000940">
    <property type="term" value="C:outer kinetochore"/>
    <property type="evidence" value="ECO:0000318"/>
    <property type="project" value="GO_Central"/>
</dbReference>
<dbReference type="Pfam" id="PF16740">
    <property type="entry name" value="SKA2"/>
    <property type="match status" value="1"/>
</dbReference>
<dbReference type="Gene3D" id="6.10.250.1380">
    <property type="match status" value="1"/>
</dbReference>
<dbReference type="GO" id="GO:0007059">
    <property type="term" value="P:chromosome segregation"/>
    <property type="evidence" value="ECO:0000318"/>
    <property type="project" value="GO_Central"/>
</dbReference>
<dbReference type="GO" id="GO:0005876">
    <property type="term" value="C:spindle microtubule"/>
    <property type="evidence" value="ECO:0000318"/>
    <property type="project" value="GO_Central"/>
</dbReference>
<feature type="domain" description="Ska2 N-terminal" evidence="14">
    <location>
        <begin position="8"/>
        <end position="115"/>
    </location>
</feature>
<comment type="similarity">
    <text evidence="3">Belongs to the SKA2 family.</text>
</comment>
<dbReference type="AlphaFoldDB" id="W1PHJ0"/>
<keyword evidence="16" id="KW-1185">Reference proteome</keyword>
<keyword evidence="11" id="KW-0131">Cell cycle</keyword>
<dbReference type="OMA" id="QTYPENA"/>
<dbReference type="GO" id="GO:0051301">
    <property type="term" value="P:cell division"/>
    <property type="evidence" value="ECO:0007669"/>
    <property type="project" value="UniProtKB-KW"/>
</dbReference>
<proteinExistence type="inferred from homology"/>
<dbReference type="KEGG" id="atr:18435307"/>
<gene>
    <name evidence="15" type="ORF">AMTR_s00019p00082720</name>
</gene>
<evidence type="ECO:0000256" key="7">
    <source>
        <dbReference type="ARBA" id="ARBA00022701"/>
    </source>
</evidence>
<dbReference type="HOGENOM" id="CLU_144442_0_0_1"/>
<evidence type="ECO:0000256" key="10">
    <source>
        <dbReference type="ARBA" id="ARBA00023212"/>
    </source>
</evidence>
<keyword evidence="6" id="KW-0132">Cell division</keyword>
<dbReference type="PANTHER" id="PTHR32017">
    <property type="entry name" value="SPINDLE AND KINETOCHORE-ASSOCIATED PROTEIN 2"/>
    <property type="match status" value="1"/>
</dbReference>
<comment type="subcellular location">
    <subcellularLocation>
        <location evidence="2">Chromosome</location>
        <location evidence="2">Centromere</location>
        <location evidence="2">Kinetochore</location>
    </subcellularLocation>
    <subcellularLocation>
        <location evidence="1">Cytoplasm</location>
        <location evidence="1">Cytoskeleton</location>
        <location evidence="1">Spindle</location>
    </subcellularLocation>
</comment>
<accession>W1PHJ0</accession>
<evidence type="ECO:0000256" key="6">
    <source>
        <dbReference type="ARBA" id="ARBA00022618"/>
    </source>
</evidence>
<keyword evidence="8" id="KW-0498">Mitosis</keyword>